<dbReference type="InterPro" id="IPR013783">
    <property type="entry name" value="Ig-like_fold"/>
</dbReference>
<accession>E6UKW5</accession>
<dbReference type="InterPro" id="IPR003961">
    <property type="entry name" value="FN3_dom"/>
</dbReference>
<dbReference type="AlphaFoldDB" id="E6UKW5"/>
<dbReference type="Gene3D" id="2.60.40.10">
    <property type="entry name" value="Immunoglobulins"/>
    <property type="match status" value="1"/>
</dbReference>
<evidence type="ECO:0000259" key="1">
    <source>
        <dbReference type="PROSITE" id="PS50853"/>
    </source>
</evidence>
<dbReference type="Proteomes" id="UP000006919">
    <property type="component" value="Plasmid pRUMAL02"/>
</dbReference>
<dbReference type="SMART" id="SM00060">
    <property type="entry name" value="FN3"/>
    <property type="match status" value="1"/>
</dbReference>
<dbReference type="CDD" id="cd00063">
    <property type="entry name" value="FN3"/>
    <property type="match status" value="1"/>
</dbReference>
<organism evidence="2 3">
    <name type="scientific">Ruminococcus albus (strain ATCC 27210 / DSM 20455 / JCM 14654 / NCDO 2250 / 7)</name>
    <dbReference type="NCBI Taxonomy" id="697329"/>
    <lineage>
        <taxon>Bacteria</taxon>
        <taxon>Bacillati</taxon>
        <taxon>Bacillota</taxon>
        <taxon>Clostridia</taxon>
        <taxon>Eubacteriales</taxon>
        <taxon>Oscillospiraceae</taxon>
        <taxon>Ruminococcus</taxon>
    </lineage>
</organism>
<sequence precursor="true">MLSIEPLVNHIIRMIMAGAVAVSSQAADVPKAEPKPIKEPTPIVAVTDLKASNISVSTIKVTWNAEKDRDYYVECSTETAGEYADNMYFEFRGNDMCYINGLREGTEYEITVTPELKENEDKSTKLKGQTVKAETETVEVIWEFEHIDGWTSAMAGERASGLTAQPASGAIYGSIPDPVTHTGIRRDEYGDYCVAMGLHFGLDGDRYLVCMEDGTQFTVKQCDSKGWADDGEGKWHWFGGEGNGKCIIEFIYDDASLPGCVAYSGSWGYYNWYGLDLSSNIQSIKKINYGEPVEY</sequence>
<dbReference type="KEGG" id="ral:Rumal_3887"/>
<name>E6UKW5_RUMA7</name>
<dbReference type="Pfam" id="PF00041">
    <property type="entry name" value="fn3"/>
    <property type="match status" value="1"/>
</dbReference>
<feature type="domain" description="Fibronectin type-III" evidence="1">
    <location>
        <begin position="45"/>
        <end position="136"/>
    </location>
</feature>
<reference evidence="3" key="1">
    <citation type="journal article" date="2011" name="J. Bacteriol.">
        <title>Complete genome of the cellulolytic ruminal bacterium Ruminococcus albus 7.</title>
        <authorList>
            <person name="Suen G."/>
            <person name="Stevenson D.M."/>
            <person name="Bruce D.C."/>
            <person name="Chertkov O."/>
            <person name="Copeland A."/>
            <person name="Cheng J.F."/>
            <person name="Detter C."/>
            <person name="Detter J.C."/>
            <person name="Goodwin L.A."/>
            <person name="Han C.S."/>
            <person name="Hauser L.J."/>
            <person name="Ivanova N.N."/>
            <person name="Kyrpides N.C."/>
            <person name="Land M.L."/>
            <person name="Lapidus A."/>
            <person name="Lucas S."/>
            <person name="Ovchinnikova G."/>
            <person name="Pitluck S."/>
            <person name="Tapia R."/>
            <person name="Woyke T."/>
            <person name="Boyum J."/>
            <person name="Mead D."/>
            <person name="Weimer P.J."/>
        </authorList>
    </citation>
    <scope>NUCLEOTIDE SEQUENCE [LARGE SCALE GENOMIC DNA]</scope>
    <source>
        <strain evidence="3">ATCC 27210 / DSM 20455 / JCM 14654 / NCDO 2250 / 7</strain>
        <plasmid evidence="3">pRUMAL02</plasmid>
    </source>
</reference>
<dbReference type="EMBL" id="CP002405">
    <property type="protein sequence ID" value="ADU24311.1"/>
    <property type="molecule type" value="Genomic_DNA"/>
</dbReference>
<keyword evidence="2" id="KW-0614">Plasmid</keyword>
<geneLocation type="plasmid" evidence="2 3">
    <name>pRUMAL02</name>
</geneLocation>
<proteinExistence type="predicted"/>
<evidence type="ECO:0000313" key="2">
    <source>
        <dbReference type="EMBL" id="ADU24311.1"/>
    </source>
</evidence>
<dbReference type="PROSITE" id="PS50853">
    <property type="entry name" value="FN3"/>
    <property type="match status" value="1"/>
</dbReference>
<dbReference type="SUPFAM" id="SSF49265">
    <property type="entry name" value="Fibronectin type III"/>
    <property type="match status" value="1"/>
</dbReference>
<dbReference type="HOGENOM" id="CLU_082119_0_0_9"/>
<dbReference type="RefSeq" id="WP_013483851.1">
    <property type="nucleotide sequence ID" value="NC_014825.1"/>
</dbReference>
<protein>
    <submittedName>
        <fullName evidence="2">Fibronectin type III domain protein</fullName>
    </submittedName>
</protein>
<evidence type="ECO:0000313" key="3">
    <source>
        <dbReference type="Proteomes" id="UP000006919"/>
    </source>
</evidence>
<dbReference type="OrthoDB" id="1821880at2"/>
<gene>
    <name evidence="2" type="ordered locus">Rumal_3887</name>
</gene>
<dbReference type="InterPro" id="IPR036116">
    <property type="entry name" value="FN3_sf"/>
</dbReference>